<dbReference type="VEuPathDB" id="FungiDB:I7I52_02248"/>
<proteinExistence type="predicted"/>
<organism evidence="1 2">
    <name type="scientific">Ajellomyces capsulatus</name>
    <name type="common">Darling's disease fungus</name>
    <name type="synonym">Histoplasma capsulatum</name>
    <dbReference type="NCBI Taxonomy" id="5037"/>
    <lineage>
        <taxon>Eukaryota</taxon>
        <taxon>Fungi</taxon>
        <taxon>Dikarya</taxon>
        <taxon>Ascomycota</taxon>
        <taxon>Pezizomycotina</taxon>
        <taxon>Eurotiomycetes</taxon>
        <taxon>Eurotiomycetidae</taxon>
        <taxon>Onygenales</taxon>
        <taxon>Ajellomycetaceae</taxon>
        <taxon>Histoplasma</taxon>
    </lineage>
</organism>
<dbReference type="AlphaFoldDB" id="A0A8H7Z4K3"/>
<evidence type="ECO:0000313" key="2">
    <source>
        <dbReference type="Proteomes" id="UP000670092"/>
    </source>
</evidence>
<gene>
    <name evidence="1" type="ORF">I7I52_02248</name>
</gene>
<evidence type="ECO:0000313" key="1">
    <source>
        <dbReference type="EMBL" id="KAG5304044.1"/>
    </source>
</evidence>
<protein>
    <submittedName>
        <fullName evidence="1">Uncharacterized protein</fullName>
    </submittedName>
</protein>
<reference evidence="1 2" key="1">
    <citation type="submission" date="2021-01" db="EMBL/GenBank/DDBJ databases">
        <title>Chromosome-level genome assembly of a human fungal pathogen reveals clustering of transcriptionally co-regulated genes.</title>
        <authorList>
            <person name="Voorhies M."/>
            <person name="Cohen S."/>
            <person name="Shea T.P."/>
            <person name="Petrus S."/>
            <person name="Munoz J.F."/>
            <person name="Poplawski S."/>
            <person name="Goldman W.E."/>
            <person name="Michael T."/>
            <person name="Cuomo C.A."/>
            <person name="Sil A."/>
            <person name="Beyhan S."/>
        </authorList>
    </citation>
    <scope>NUCLEOTIDE SEQUENCE [LARGE SCALE GENOMIC DNA]</scope>
    <source>
        <strain evidence="1 2">G184AR</strain>
    </source>
</reference>
<sequence length="106" mass="11631">MQIYSLASLGEYHISSYAIAYALLFTAWDVLDITSHALNALQQTHRQIKQALCTILSEYQKVPANVHLVVEKTVFPASASLEPTRDQCSLGASYPPGCQLPRGVNP</sequence>
<comment type="caution">
    <text evidence="1">The sequence shown here is derived from an EMBL/GenBank/DDBJ whole genome shotgun (WGS) entry which is preliminary data.</text>
</comment>
<name>A0A8H7Z4K3_AJECA</name>
<dbReference type="Proteomes" id="UP000670092">
    <property type="component" value="Unassembled WGS sequence"/>
</dbReference>
<accession>A0A8H7Z4K3</accession>
<dbReference type="EMBL" id="JAEVHI010000001">
    <property type="protein sequence ID" value="KAG5304044.1"/>
    <property type="molecule type" value="Genomic_DNA"/>
</dbReference>